<accession>A0A9P5LFD8</accession>
<dbReference type="OrthoDB" id="360540at2759"/>
<gene>
    <name evidence="1" type="ORF">G7Z17_g1468</name>
</gene>
<reference evidence="1" key="1">
    <citation type="submission" date="2020-03" db="EMBL/GenBank/DDBJ databases">
        <title>Draft Genome Sequence of Cylindrodendrum hubeiense.</title>
        <authorList>
            <person name="Buettner E."/>
            <person name="Kellner H."/>
        </authorList>
    </citation>
    <scope>NUCLEOTIDE SEQUENCE</scope>
    <source>
        <strain evidence="1">IHI 201604</strain>
    </source>
</reference>
<keyword evidence="2" id="KW-1185">Reference proteome</keyword>
<proteinExistence type="predicted"/>
<dbReference type="Proteomes" id="UP000722485">
    <property type="component" value="Unassembled WGS sequence"/>
</dbReference>
<comment type="caution">
    <text evidence="1">The sequence shown here is derived from an EMBL/GenBank/DDBJ whole genome shotgun (WGS) entry which is preliminary data.</text>
</comment>
<evidence type="ECO:0000313" key="1">
    <source>
        <dbReference type="EMBL" id="KAF7556458.1"/>
    </source>
</evidence>
<dbReference type="AlphaFoldDB" id="A0A9P5LFD8"/>
<organism evidence="1 2">
    <name type="scientific">Cylindrodendrum hubeiense</name>
    <dbReference type="NCBI Taxonomy" id="595255"/>
    <lineage>
        <taxon>Eukaryota</taxon>
        <taxon>Fungi</taxon>
        <taxon>Dikarya</taxon>
        <taxon>Ascomycota</taxon>
        <taxon>Pezizomycotina</taxon>
        <taxon>Sordariomycetes</taxon>
        <taxon>Hypocreomycetidae</taxon>
        <taxon>Hypocreales</taxon>
        <taxon>Nectriaceae</taxon>
        <taxon>Cylindrodendrum</taxon>
    </lineage>
</organism>
<evidence type="ECO:0008006" key="3">
    <source>
        <dbReference type="Google" id="ProtNLM"/>
    </source>
</evidence>
<name>A0A9P5LFD8_9HYPO</name>
<sequence>MLLDASARSITDQTNGAYEERFKDEVHPAFSSLHFPDDGLFMRLNGYPLKDGKYGAPGRRSLHSIQEIIFCLTRSERARNDMQTNIEGHSATIDLIFLPFNDRMASKHEYRVYCSPGKGAIAAVSQYCWHKPWIFSSLQSEEMNKTADAIWNGIVGIHQQIIGDLDRTNELDALLLKQGYTFDVFYNKEKGTSALVDLNVFGATSGCRSSLFHWIEDLTLLYGDEEEVEFNVTVENQGGAGILSTCFL</sequence>
<protein>
    <recommendedName>
        <fullName evidence="3">Cell division cycle protein 123</fullName>
    </recommendedName>
</protein>
<dbReference type="EMBL" id="JAANBB010000012">
    <property type="protein sequence ID" value="KAF7556458.1"/>
    <property type="molecule type" value="Genomic_DNA"/>
</dbReference>
<evidence type="ECO:0000313" key="2">
    <source>
        <dbReference type="Proteomes" id="UP000722485"/>
    </source>
</evidence>